<organism evidence="1 2">
    <name type="scientific">Capnocytophaga gingivalis</name>
    <dbReference type="NCBI Taxonomy" id="1017"/>
    <lineage>
        <taxon>Bacteria</taxon>
        <taxon>Pseudomonadati</taxon>
        <taxon>Bacteroidota</taxon>
        <taxon>Flavobacteriia</taxon>
        <taxon>Flavobacteriales</taxon>
        <taxon>Flavobacteriaceae</taxon>
        <taxon>Capnocytophaga</taxon>
    </lineage>
</organism>
<dbReference type="RefSeq" id="WP_323978957.1">
    <property type="nucleotide sequence ID" value="NZ_JAYKBV010000004.1"/>
</dbReference>
<keyword evidence="2" id="KW-1185">Reference proteome</keyword>
<dbReference type="Proteomes" id="UP001324270">
    <property type="component" value="Unassembled WGS sequence"/>
</dbReference>
<name>A0ABU5Y760_9FLAO</name>
<gene>
    <name evidence="1" type="ORF">VJJ49_03520</name>
</gene>
<comment type="caution">
    <text evidence="1">The sequence shown here is derived from an EMBL/GenBank/DDBJ whole genome shotgun (WGS) entry which is preliminary data.</text>
</comment>
<protein>
    <submittedName>
        <fullName evidence="1">Uncharacterized protein</fullName>
    </submittedName>
</protein>
<proteinExistence type="predicted"/>
<accession>A0ABU5Y760</accession>
<evidence type="ECO:0000313" key="2">
    <source>
        <dbReference type="Proteomes" id="UP001324270"/>
    </source>
</evidence>
<evidence type="ECO:0000313" key="1">
    <source>
        <dbReference type="EMBL" id="MEB3039762.1"/>
    </source>
</evidence>
<dbReference type="EMBL" id="JAYKBV010000004">
    <property type="protein sequence ID" value="MEB3039762.1"/>
    <property type="molecule type" value="Genomic_DNA"/>
</dbReference>
<reference evidence="1 2" key="1">
    <citation type="submission" date="2023-12" db="EMBL/GenBank/DDBJ databases">
        <title>Genomic sequences of Capnocytophaga and Parvimonas strains.</title>
        <authorList>
            <person name="Watt R.M."/>
            <person name="Wang M."/>
            <person name="Yang T."/>
            <person name="Tong W.M."/>
        </authorList>
    </citation>
    <scope>NUCLEOTIDE SEQUENCE [LARGE SCALE GENOMIC DNA]</scope>
    <source>
        <strain evidence="1 2">CCUG 13156</strain>
    </source>
</reference>
<sequence>MGNLYITPEGVSRLRNLRSRKRIAREDHEKYLRECIKRQKALFKQRRELPLVPLEKPYQKGYVRFFVLREDVRQGKQADFFATLLEKINTYQYADTRKFQKKKKRRGKRVYIARKQELYSFSQWEWERALEKGKFTQKERAYFAKIECFNRQKDRFETYYEFTEAWRFELRVKPNMITHYRPVDVAIERELAELDKIIDDYNNWNIITKKIYGHSYRYSWMYYEKRYNPKEKYRRTPLKEITALKYHTSAMEIGEMLLDCKPYVQL</sequence>